<reference evidence="2" key="1">
    <citation type="submission" date="2018-06" db="EMBL/GenBank/DDBJ databases">
        <authorList>
            <person name="Zhirakovskaya E."/>
        </authorList>
    </citation>
    <scope>NUCLEOTIDE SEQUENCE</scope>
</reference>
<sequence>MARLKGPKANKSRQTDWHLWNEVKLTVNPLRKKLAPEAVIGEGKIKKSEETGFQTSKKPSTAYSPVVSSSSVKTRQFYTLDLVDRSLPEIEPRMHRHVRRGRIPIEASIDLHGMNQNAARATLNNFIQNRFQKGDRTLLVITGKGQKSAGYGTQIRGGVLRQMLPIWLKEPQLAPLISGFEVSGRHHGGEGAFYVRLKNLSKNTSERN</sequence>
<dbReference type="EMBL" id="UOEQ01000477">
    <property type="protein sequence ID" value="VAW23611.1"/>
    <property type="molecule type" value="Genomic_DNA"/>
</dbReference>
<feature type="domain" description="Smr" evidence="1">
    <location>
        <begin position="109"/>
        <end position="198"/>
    </location>
</feature>
<dbReference type="SUPFAM" id="SSF160443">
    <property type="entry name" value="SMR domain-like"/>
    <property type="match status" value="1"/>
</dbReference>
<dbReference type="InterPro" id="IPR036063">
    <property type="entry name" value="Smr_dom_sf"/>
</dbReference>
<dbReference type="SMART" id="SM00463">
    <property type="entry name" value="SMR"/>
    <property type="match status" value="1"/>
</dbReference>
<protein>
    <recommendedName>
        <fullName evidence="1">Smr domain-containing protein</fullName>
    </recommendedName>
</protein>
<dbReference type="AlphaFoldDB" id="A0A3B0TXW5"/>
<dbReference type="Pfam" id="PF01713">
    <property type="entry name" value="Smr"/>
    <property type="match status" value="1"/>
</dbReference>
<dbReference type="PANTHER" id="PTHR35562">
    <property type="entry name" value="DNA ENDONUCLEASE SMRA-RELATED"/>
    <property type="match status" value="1"/>
</dbReference>
<proteinExistence type="predicted"/>
<accession>A0A3B0TXW5</accession>
<evidence type="ECO:0000259" key="1">
    <source>
        <dbReference type="PROSITE" id="PS50828"/>
    </source>
</evidence>
<dbReference type="PROSITE" id="PS50828">
    <property type="entry name" value="SMR"/>
    <property type="match status" value="1"/>
</dbReference>
<dbReference type="PANTHER" id="PTHR35562:SF2">
    <property type="entry name" value="DNA ENDONUCLEASE SMRA-RELATED"/>
    <property type="match status" value="1"/>
</dbReference>
<dbReference type="InterPro" id="IPR002625">
    <property type="entry name" value="Smr_dom"/>
</dbReference>
<name>A0A3B0TXW5_9ZZZZ</name>
<gene>
    <name evidence="2" type="ORF">MNBD_ALPHA11-2394</name>
</gene>
<evidence type="ECO:0000313" key="2">
    <source>
        <dbReference type="EMBL" id="VAW23611.1"/>
    </source>
</evidence>
<dbReference type="Gene3D" id="3.30.1370.110">
    <property type="match status" value="1"/>
</dbReference>
<organism evidence="2">
    <name type="scientific">hydrothermal vent metagenome</name>
    <dbReference type="NCBI Taxonomy" id="652676"/>
    <lineage>
        <taxon>unclassified sequences</taxon>
        <taxon>metagenomes</taxon>
        <taxon>ecological metagenomes</taxon>
    </lineage>
</organism>